<accession>A0A7Y2KVR5</accession>
<organism evidence="1 2">
    <name type="scientific">Sphingomonas paucimobilis</name>
    <name type="common">Pseudomonas paucimobilis</name>
    <dbReference type="NCBI Taxonomy" id="13689"/>
    <lineage>
        <taxon>Bacteria</taxon>
        <taxon>Pseudomonadati</taxon>
        <taxon>Pseudomonadota</taxon>
        <taxon>Alphaproteobacteria</taxon>
        <taxon>Sphingomonadales</taxon>
        <taxon>Sphingomonadaceae</taxon>
        <taxon>Sphingomonas</taxon>
    </lineage>
</organism>
<dbReference type="Proteomes" id="UP000550136">
    <property type="component" value="Unassembled WGS sequence"/>
</dbReference>
<sequence>MTATIHQRTRMLTVQQLNHAQWHVVDSVGHWGSGVTNWPEAVSTALWTALLTDRGVESVSLEGDRLLLLRPGFGA</sequence>
<gene>
    <name evidence="1" type="ORF">HKX06_20760</name>
</gene>
<protein>
    <submittedName>
        <fullName evidence="1">Uncharacterized protein</fullName>
    </submittedName>
</protein>
<evidence type="ECO:0000313" key="2">
    <source>
        <dbReference type="Proteomes" id="UP000550136"/>
    </source>
</evidence>
<dbReference type="EMBL" id="JABEOU010000064">
    <property type="protein sequence ID" value="NNG59776.1"/>
    <property type="molecule type" value="Genomic_DNA"/>
</dbReference>
<comment type="caution">
    <text evidence="1">The sequence shown here is derived from an EMBL/GenBank/DDBJ whole genome shotgun (WGS) entry which is preliminary data.</text>
</comment>
<dbReference type="RefSeq" id="WP_170171011.1">
    <property type="nucleotide sequence ID" value="NZ_JABEOU010000064.1"/>
</dbReference>
<dbReference type="AlphaFoldDB" id="A0A7Y2KVR5"/>
<reference evidence="1 2" key="1">
    <citation type="submission" date="2020-05" db="EMBL/GenBank/DDBJ databases">
        <title>Draft Genome Sequences of Sphingomonas sp. Isolated from the International Space Station.</title>
        <authorList>
            <person name="Bijlani S."/>
            <person name="Singh N.K."/>
            <person name="Mason C.E."/>
            <person name="Wang C.C."/>
            <person name="Venkateswaran K."/>
        </authorList>
    </citation>
    <scope>NUCLEOTIDE SEQUENCE [LARGE SCALE GENOMIC DNA]</scope>
    <source>
        <strain evidence="1 2">FKI-L5-BR-P1</strain>
    </source>
</reference>
<evidence type="ECO:0000313" key="1">
    <source>
        <dbReference type="EMBL" id="NNG59776.1"/>
    </source>
</evidence>
<proteinExistence type="predicted"/>
<name>A0A7Y2KVR5_SPHPI</name>